<gene>
    <name evidence="1" type="ORF">CO007_04930</name>
</gene>
<dbReference type="AlphaFoldDB" id="A0A2M8GLE2"/>
<dbReference type="SUPFAM" id="SSF48019">
    <property type="entry name" value="post-AAA+ oligomerization domain-like"/>
    <property type="match status" value="1"/>
</dbReference>
<dbReference type="EMBL" id="PFQK01000087">
    <property type="protein sequence ID" value="PJC81380.1"/>
    <property type="molecule type" value="Genomic_DNA"/>
</dbReference>
<evidence type="ECO:0000313" key="2">
    <source>
        <dbReference type="Proteomes" id="UP000229370"/>
    </source>
</evidence>
<evidence type="ECO:0000313" key="1">
    <source>
        <dbReference type="EMBL" id="PJC81380.1"/>
    </source>
</evidence>
<comment type="caution">
    <text evidence="1">The sequence shown here is derived from an EMBL/GenBank/DDBJ whole genome shotgun (WGS) entry which is preliminary data.</text>
</comment>
<dbReference type="InterPro" id="IPR008921">
    <property type="entry name" value="DNA_pol3_clamp-load_cplx_C"/>
</dbReference>
<dbReference type="Proteomes" id="UP000229370">
    <property type="component" value="Unassembled WGS sequence"/>
</dbReference>
<dbReference type="Gene3D" id="1.20.272.10">
    <property type="match status" value="1"/>
</dbReference>
<organism evidence="1 2">
    <name type="scientific">Candidatus Roizmanbacteria bacterium CG_4_8_14_3_um_filter_36_10</name>
    <dbReference type="NCBI Taxonomy" id="1974834"/>
    <lineage>
        <taxon>Bacteria</taxon>
        <taxon>Candidatus Roizmaniibacteriota</taxon>
    </lineage>
</organism>
<sequence>MLTVICGEDVVASRNYFTELKNKYLEKKIDIYNIDPNQIDEVYKWIGESISLFSDKRIFVTQGLNKFISKKNSLQLRKVEFLIKDKNVILLDWEDSVMSRNLKFPKGITVREFKPSETIFKLVDNCFPGNLAGFIRSLDNISSKVADGLIFYLLARQLRNLIILKSGKKSGKMMDWQIWKLQKQLKSWEMEKLIAFYQGMHRIDVLEKTSQNPFELRSSLEILAYYIL</sequence>
<dbReference type="GO" id="GO:0006260">
    <property type="term" value="P:DNA replication"/>
    <property type="evidence" value="ECO:0007669"/>
    <property type="project" value="InterPro"/>
</dbReference>
<protein>
    <recommendedName>
        <fullName evidence="3">DNA polymerase III delta N-terminal domain-containing protein</fullName>
    </recommendedName>
</protein>
<evidence type="ECO:0008006" key="3">
    <source>
        <dbReference type="Google" id="ProtNLM"/>
    </source>
</evidence>
<accession>A0A2M8GLE2</accession>
<proteinExistence type="predicted"/>
<dbReference type="GO" id="GO:0003677">
    <property type="term" value="F:DNA binding"/>
    <property type="evidence" value="ECO:0007669"/>
    <property type="project" value="InterPro"/>
</dbReference>
<name>A0A2M8GLE2_9BACT</name>
<reference evidence="2" key="1">
    <citation type="submission" date="2017-09" db="EMBL/GenBank/DDBJ databases">
        <title>Depth-based differentiation of microbial function through sediment-hosted aquifers and enrichment of novel symbionts in the deep terrestrial subsurface.</title>
        <authorList>
            <person name="Probst A.J."/>
            <person name="Ladd B."/>
            <person name="Jarett J.K."/>
            <person name="Geller-Mcgrath D.E."/>
            <person name="Sieber C.M.K."/>
            <person name="Emerson J.B."/>
            <person name="Anantharaman K."/>
            <person name="Thomas B.C."/>
            <person name="Malmstrom R."/>
            <person name="Stieglmeier M."/>
            <person name="Klingl A."/>
            <person name="Woyke T."/>
            <person name="Ryan C.M."/>
            <person name="Banfield J.F."/>
        </authorList>
    </citation>
    <scope>NUCLEOTIDE SEQUENCE [LARGE SCALE GENOMIC DNA]</scope>
</reference>